<evidence type="ECO:0000313" key="1">
    <source>
        <dbReference type="EMBL" id="EAY31421.1"/>
    </source>
</evidence>
<proteinExistence type="predicted"/>
<keyword evidence="2" id="KW-1185">Reference proteome</keyword>
<dbReference type="Proteomes" id="UP000004095">
    <property type="component" value="Unassembled WGS sequence"/>
</dbReference>
<protein>
    <submittedName>
        <fullName evidence="1">Uncharacterized protein</fullName>
    </submittedName>
</protein>
<reference evidence="1 2" key="1">
    <citation type="submission" date="2007-01" db="EMBL/GenBank/DDBJ databases">
        <authorList>
            <person name="Haygood M."/>
            <person name="Podell S."/>
            <person name="Anderson C."/>
            <person name="Hopkinson B."/>
            <person name="Roe K."/>
            <person name="Barbeau K."/>
            <person name="Gaasterland T."/>
            <person name="Ferriera S."/>
            <person name="Johnson J."/>
            <person name="Kravitz S."/>
            <person name="Beeson K."/>
            <person name="Sutton G."/>
            <person name="Rogers Y.-H."/>
            <person name="Friedman R."/>
            <person name="Frazier M."/>
            <person name="Venter J.C."/>
        </authorList>
    </citation>
    <scope>NUCLEOTIDE SEQUENCE [LARGE SCALE GENOMIC DNA]</scope>
    <source>
        <strain evidence="1 2">ATCC 23134</strain>
    </source>
</reference>
<dbReference type="AlphaFoldDB" id="A1ZEB3"/>
<accession>A1ZEB3</accession>
<name>A1ZEB3_MICM2</name>
<organism evidence="1 2">
    <name type="scientific">Microscilla marina ATCC 23134</name>
    <dbReference type="NCBI Taxonomy" id="313606"/>
    <lineage>
        <taxon>Bacteria</taxon>
        <taxon>Pseudomonadati</taxon>
        <taxon>Bacteroidota</taxon>
        <taxon>Cytophagia</taxon>
        <taxon>Cytophagales</taxon>
        <taxon>Microscillaceae</taxon>
        <taxon>Microscilla</taxon>
    </lineage>
</organism>
<comment type="caution">
    <text evidence="1">The sequence shown here is derived from an EMBL/GenBank/DDBJ whole genome shotgun (WGS) entry which is preliminary data.</text>
</comment>
<evidence type="ECO:0000313" key="2">
    <source>
        <dbReference type="Proteomes" id="UP000004095"/>
    </source>
</evidence>
<gene>
    <name evidence="1" type="ORF">M23134_04254</name>
</gene>
<dbReference type="EMBL" id="AAWS01000003">
    <property type="protein sequence ID" value="EAY31421.1"/>
    <property type="molecule type" value="Genomic_DNA"/>
</dbReference>
<sequence length="65" mass="7786">MYIETQKMTYFRVSIAPEWWDLSIGENTIAIELIFFYSVKNHLKIQKADFALCKTCLFNRSKVYK</sequence>